<dbReference type="EMBL" id="JAYMFH010000018">
    <property type="protein sequence ID" value="MEC4295816.1"/>
    <property type="molecule type" value="Genomic_DNA"/>
</dbReference>
<evidence type="ECO:0000259" key="3">
    <source>
        <dbReference type="Pfam" id="PF23750"/>
    </source>
</evidence>
<keyword evidence="2" id="KW-0472">Membrane</keyword>
<evidence type="ECO:0000313" key="5">
    <source>
        <dbReference type="Proteomes" id="UP001343724"/>
    </source>
</evidence>
<proteinExistence type="predicted"/>
<reference evidence="4 5" key="1">
    <citation type="submission" date="2024-01" db="EMBL/GenBank/DDBJ databases">
        <title>novel species in genus Adlercreutzia.</title>
        <authorList>
            <person name="Liu X."/>
        </authorList>
    </citation>
    <scope>NUCLEOTIDE SEQUENCE [LARGE SCALE GENOMIC DNA]</scope>
    <source>
        <strain evidence="4 5">R22</strain>
    </source>
</reference>
<dbReference type="Pfam" id="PF23750">
    <property type="entry name" value="RsgI_M"/>
    <property type="match status" value="1"/>
</dbReference>
<keyword evidence="5" id="KW-1185">Reference proteome</keyword>
<evidence type="ECO:0000256" key="1">
    <source>
        <dbReference type="SAM" id="MobiDB-lite"/>
    </source>
</evidence>
<dbReference type="Proteomes" id="UP001343724">
    <property type="component" value="Unassembled WGS sequence"/>
</dbReference>
<feature type="domain" description="Anti-sigma factor RsgI-like middle" evidence="3">
    <location>
        <begin position="105"/>
        <end position="181"/>
    </location>
</feature>
<keyword evidence="2" id="KW-1133">Transmembrane helix</keyword>
<keyword evidence="2" id="KW-0812">Transmembrane</keyword>
<feature type="region of interest" description="Disordered" evidence="1">
    <location>
        <begin position="207"/>
        <end position="241"/>
    </location>
</feature>
<dbReference type="InterPro" id="IPR055431">
    <property type="entry name" value="RsgI_M"/>
</dbReference>
<feature type="transmembrane region" description="Helical" evidence="2">
    <location>
        <begin position="79"/>
        <end position="100"/>
    </location>
</feature>
<name>A0ABU6J1M1_9ACTN</name>
<evidence type="ECO:0000313" key="4">
    <source>
        <dbReference type="EMBL" id="MEC4295816.1"/>
    </source>
</evidence>
<evidence type="ECO:0000256" key="2">
    <source>
        <dbReference type="SAM" id="Phobius"/>
    </source>
</evidence>
<organism evidence="4 5">
    <name type="scientific">Adlercreutzia shanghongiae</name>
    <dbReference type="NCBI Taxonomy" id="3111773"/>
    <lineage>
        <taxon>Bacteria</taxon>
        <taxon>Bacillati</taxon>
        <taxon>Actinomycetota</taxon>
        <taxon>Coriobacteriia</taxon>
        <taxon>Eggerthellales</taxon>
        <taxon>Eggerthellaceae</taxon>
        <taxon>Adlercreutzia</taxon>
    </lineage>
</organism>
<protein>
    <recommendedName>
        <fullName evidence="3">Anti-sigma factor RsgI-like middle domain-containing protein</fullName>
    </recommendedName>
</protein>
<comment type="caution">
    <text evidence="4">The sequence shown here is derived from an EMBL/GenBank/DDBJ whole genome shotgun (WGS) entry which is preliminary data.</text>
</comment>
<dbReference type="RefSeq" id="WP_326441529.1">
    <property type="nucleotide sequence ID" value="NZ_JAYMFH010000018.1"/>
</dbReference>
<gene>
    <name evidence="4" type="ORF">VJ920_10925</name>
</gene>
<sequence>MTDIEQRLREAYDGERLPDEVRSYALAAIEAARARHVSGDASALNDADAPAEETFPAAASSAARPSQLRHLGAKRRSRMFIPLAACLILALAAFGIFGAYRTPAALVGISVNPSIELAVNPFGKVIAARGLNEDGETVLAEVALDNLSYEEAITCLVKSPAFAPYLTADALVDVSIESDDQRLGADIAEQTDRALADMPCAHRCHRADGSQCGGGRHESGMGHGRGQGHRGQHHGTGQSAG</sequence>
<accession>A0ABU6J1M1</accession>